<evidence type="ECO:0000313" key="3">
    <source>
        <dbReference type="Proteomes" id="UP000270219"/>
    </source>
</evidence>
<keyword evidence="1" id="KW-0812">Transmembrane</keyword>
<feature type="transmembrane region" description="Helical" evidence="1">
    <location>
        <begin position="108"/>
        <end position="130"/>
    </location>
</feature>
<dbReference type="OrthoDB" id="9804829at2"/>
<keyword evidence="3" id="KW-1185">Reference proteome</keyword>
<feature type="transmembrane region" description="Helical" evidence="1">
    <location>
        <begin position="137"/>
        <end position="160"/>
    </location>
</feature>
<dbReference type="RefSeq" id="WP_121523371.1">
    <property type="nucleotide sequence ID" value="NZ_RCHR01000004.1"/>
</dbReference>
<feature type="transmembrane region" description="Helical" evidence="1">
    <location>
        <begin position="81"/>
        <end position="102"/>
    </location>
</feature>
<dbReference type="EMBL" id="RCHR01000004">
    <property type="protein sequence ID" value="RLL43682.1"/>
    <property type="molecule type" value="Genomic_DNA"/>
</dbReference>
<proteinExistence type="predicted"/>
<dbReference type="Pfam" id="PF22564">
    <property type="entry name" value="HAAS"/>
    <property type="match status" value="1"/>
</dbReference>
<keyword evidence="1" id="KW-1133">Transmembrane helix</keyword>
<gene>
    <name evidence="2" type="ORF">D8M04_12215</name>
</gene>
<accession>A0A498DGC3</accession>
<evidence type="ECO:0000313" key="2">
    <source>
        <dbReference type="EMBL" id="RLL43682.1"/>
    </source>
</evidence>
<comment type="caution">
    <text evidence="2">The sequence shown here is derived from an EMBL/GenBank/DDBJ whole genome shotgun (WGS) entry which is preliminary data.</text>
</comment>
<sequence length="186" mass="20550">MTKEQFLSKLRTSLRKLPANEIEDIIQDFEEHFSIGFENGKTEEEISASLGNPQQIAKELVAAHHVEQVESTTTTSNILRAVWAVIGLGFFNLIIVLGPFLVLASLVLAGWIVSVAFTLALIPYLINVLIHPSIFDFYELFFAIGLSGAGLFIGIGMVYATRGFTHGLIRYLNYNIRVVKGGLKHG</sequence>
<protein>
    <submittedName>
        <fullName evidence="2">DUF1700 domain-containing protein</fullName>
    </submittedName>
</protein>
<keyword evidence="1" id="KW-0472">Membrane</keyword>
<dbReference type="Proteomes" id="UP000270219">
    <property type="component" value="Unassembled WGS sequence"/>
</dbReference>
<organism evidence="2 3">
    <name type="scientific">Oceanobacillus piezotolerans</name>
    <dbReference type="NCBI Taxonomy" id="2448030"/>
    <lineage>
        <taxon>Bacteria</taxon>
        <taxon>Bacillati</taxon>
        <taxon>Bacillota</taxon>
        <taxon>Bacilli</taxon>
        <taxon>Bacillales</taxon>
        <taxon>Bacillaceae</taxon>
        <taxon>Oceanobacillus</taxon>
    </lineage>
</organism>
<evidence type="ECO:0000256" key="1">
    <source>
        <dbReference type="SAM" id="Phobius"/>
    </source>
</evidence>
<name>A0A498DGC3_9BACI</name>
<dbReference type="AlphaFoldDB" id="A0A498DGC3"/>
<reference evidence="2 3" key="1">
    <citation type="submission" date="2018-10" db="EMBL/GenBank/DDBJ databases">
        <title>Oceanobacillus sp. YLB-02 draft genome.</title>
        <authorList>
            <person name="Yu L."/>
        </authorList>
    </citation>
    <scope>NUCLEOTIDE SEQUENCE [LARGE SCALE GENOMIC DNA]</scope>
    <source>
        <strain evidence="2 3">YLB-02</strain>
    </source>
</reference>